<feature type="region of interest" description="Disordered" evidence="5">
    <location>
        <begin position="40"/>
        <end position="66"/>
    </location>
</feature>
<keyword evidence="2" id="KW-0732">Signal</keyword>
<dbReference type="InterPro" id="IPR015631">
    <property type="entry name" value="CD2/SLAM_rcpt"/>
</dbReference>
<dbReference type="PANTHER" id="PTHR12080:SF48">
    <property type="entry name" value="IMMUNOGLOBULIN SUBTYPE DOMAIN-CONTAINING PROTEIN"/>
    <property type="match status" value="1"/>
</dbReference>
<accession>A0A315W2G6</accession>
<dbReference type="InterPro" id="IPR013783">
    <property type="entry name" value="Ig-like_fold"/>
</dbReference>
<dbReference type="PROSITE" id="PS50835">
    <property type="entry name" value="IG_LIKE"/>
    <property type="match status" value="1"/>
</dbReference>
<evidence type="ECO:0000256" key="5">
    <source>
        <dbReference type="SAM" id="MobiDB-lite"/>
    </source>
</evidence>
<dbReference type="InterPro" id="IPR007110">
    <property type="entry name" value="Ig-like_dom"/>
</dbReference>
<name>A0A315W2G6_GAMAF</name>
<dbReference type="PANTHER" id="PTHR12080">
    <property type="entry name" value="SIGNALING LYMPHOCYTIC ACTIVATION MOLECULE"/>
    <property type="match status" value="1"/>
</dbReference>
<dbReference type="Proteomes" id="UP000250572">
    <property type="component" value="Unassembled WGS sequence"/>
</dbReference>
<reference evidence="8 9" key="1">
    <citation type="journal article" date="2018" name="G3 (Bethesda)">
        <title>A High-Quality Reference Genome for the Invasive Mosquitofish Gambusia affinis Using a Chicago Library.</title>
        <authorList>
            <person name="Hoffberg S.L."/>
            <person name="Troendle N.J."/>
            <person name="Glenn T.C."/>
            <person name="Mahmud O."/>
            <person name="Louha S."/>
            <person name="Chalopin D."/>
            <person name="Bennetzen J.L."/>
            <person name="Mauricio R."/>
        </authorList>
    </citation>
    <scope>NUCLEOTIDE SEQUENCE [LARGE SCALE GENOMIC DNA]</scope>
    <source>
        <strain evidence="8">NE01/NJP1002.9</strain>
        <tissue evidence="8">Muscle</tissue>
    </source>
</reference>
<keyword evidence="6" id="KW-1133">Transmembrane helix</keyword>
<comment type="caution">
    <text evidence="8">The sequence shown here is derived from an EMBL/GenBank/DDBJ whole genome shotgun (WGS) entry which is preliminary data.</text>
</comment>
<keyword evidence="6" id="KW-0812">Transmembrane</keyword>
<keyword evidence="4" id="KW-0325">Glycoprotein</keyword>
<comment type="subcellular location">
    <subcellularLocation>
        <location evidence="1">Membrane</location>
    </subcellularLocation>
</comment>
<dbReference type="InterPro" id="IPR036179">
    <property type="entry name" value="Ig-like_dom_sf"/>
</dbReference>
<evidence type="ECO:0000256" key="4">
    <source>
        <dbReference type="ARBA" id="ARBA00023180"/>
    </source>
</evidence>
<keyword evidence="9" id="KW-1185">Reference proteome</keyword>
<dbReference type="EMBL" id="NHOQ01000533">
    <property type="protein sequence ID" value="PWA29831.1"/>
    <property type="molecule type" value="Genomic_DNA"/>
</dbReference>
<evidence type="ECO:0000256" key="2">
    <source>
        <dbReference type="ARBA" id="ARBA00022729"/>
    </source>
</evidence>
<proteinExistence type="predicted"/>
<dbReference type="GO" id="GO:0016020">
    <property type="term" value="C:membrane"/>
    <property type="evidence" value="ECO:0007669"/>
    <property type="project" value="UniProtKB-SubCell"/>
</dbReference>
<evidence type="ECO:0000313" key="8">
    <source>
        <dbReference type="EMBL" id="PWA29831.1"/>
    </source>
</evidence>
<keyword evidence="3 6" id="KW-0472">Membrane</keyword>
<dbReference type="AlphaFoldDB" id="A0A315W2G6"/>
<feature type="compositionally biased region" description="Polar residues" evidence="5">
    <location>
        <begin position="54"/>
        <end position="66"/>
    </location>
</feature>
<sequence length="373" mass="41353">MLGVVGHASLLPSSQLQRLKAHSWKSEVLIRFLFPGRRKNQTSKHLDPPDVLRNGTSRSRTGLDSAESANYQSYRLVVPNHRAADQLVPGLILGFSAAQEENRTGIVGGTITLPAAVTEKGYILYNGEILASVFKGELDIDVKIYKNKLYWNRSSGFFTITNLQKNDSGIYKVQKGEFSSSYKLQIYDPAATPAVKTVHVTSDLCLLICSVDKPETLLWIRNKEIQNQSRSALSLHVTVYKEDRDSSYRCAAANPAENKTVDVNLTTSCGFNQTETQTDRRTYWIPAVVSVALIGLIVFGFLLIQKKFPGRKSSGRGSVREEEVQYTPIHFKDKRGNQGENIPEPSGSSNNLTTVYAKLEHPATDQNLLTASS</sequence>
<organism evidence="8 9">
    <name type="scientific">Gambusia affinis</name>
    <name type="common">Western mosquitofish</name>
    <name type="synonym">Heterandria affinis</name>
    <dbReference type="NCBI Taxonomy" id="33528"/>
    <lineage>
        <taxon>Eukaryota</taxon>
        <taxon>Metazoa</taxon>
        <taxon>Chordata</taxon>
        <taxon>Craniata</taxon>
        <taxon>Vertebrata</taxon>
        <taxon>Euteleostomi</taxon>
        <taxon>Actinopterygii</taxon>
        <taxon>Neopterygii</taxon>
        <taxon>Teleostei</taxon>
        <taxon>Neoteleostei</taxon>
        <taxon>Acanthomorphata</taxon>
        <taxon>Ovalentaria</taxon>
        <taxon>Atherinomorphae</taxon>
        <taxon>Cyprinodontiformes</taxon>
        <taxon>Poeciliidae</taxon>
        <taxon>Poeciliinae</taxon>
        <taxon>Gambusia</taxon>
    </lineage>
</organism>
<dbReference type="SUPFAM" id="SSF48726">
    <property type="entry name" value="Immunoglobulin"/>
    <property type="match status" value="1"/>
</dbReference>
<dbReference type="Gene3D" id="2.60.40.10">
    <property type="entry name" value="Immunoglobulins"/>
    <property type="match status" value="2"/>
</dbReference>
<evidence type="ECO:0000256" key="6">
    <source>
        <dbReference type="SAM" id="Phobius"/>
    </source>
</evidence>
<gene>
    <name evidence="8" type="ORF">CCH79_00019523</name>
</gene>
<evidence type="ECO:0000256" key="1">
    <source>
        <dbReference type="ARBA" id="ARBA00004370"/>
    </source>
</evidence>
<feature type="region of interest" description="Disordered" evidence="5">
    <location>
        <begin position="310"/>
        <end position="357"/>
    </location>
</feature>
<protein>
    <recommendedName>
        <fullName evidence="7">Ig-like domain-containing protein</fullName>
    </recommendedName>
</protein>
<feature type="domain" description="Ig-like" evidence="7">
    <location>
        <begin position="205"/>
        <end position="266"/>
    </location>
</feature>
<evidence type="ECO:0000313" key="9">
    <source>
        <dbReference type="Proteomes" id="UP000250572"/>
    </source>
</evidence>
<feature type="transmembrane region" description="Helical" evidence="6">
    <location>
        <begin position="283"/>
        <end position="304"/>
    </location>
</feature>
<evidence type="ECO:0000256" key="3">
    <source>
        <dbReference type="ARBA" id="ARBA00023136"/>
    </source>
</evidence>
<evidence type="ECO:0000259" key="7">
    <source>
        <dbReference type="PROSITE" id="PS50835"/>
    </source>
</evidence>